<dbReference type="GO" id="GO:0051213">
    <property type="term" value="F:dioxygenase activity"/>
    <property type="evidence" value="ECO:0007669"/>
    <property type="project" value="UniProtKB-KW"/>
</dbReference>
<dbReference type="InterPro" id="IPR037523">
    <property type="entry name" value="VOC_core"/>
</dbReference>
<dbReference type="PROSITE" id="PS51819">
    <property type="entry name" value="VOC"/>
    <property type="match status" value="1"/>
</dbReference>
<evidence type="ECO:0000313" key="3">
    <source>
        <dbReference type="Proteomes" id="UP000263377"/>
    </source>
</evidence>
<dbReference type="SUPFAM" id="SSF54593">
    <property type="entry name" value="Glyoxalase/Bleomycin resistance protein/Dihydroxybiphenyl dioxygenase"/>
    <property type="match status" value="1"/>
</dbReference>
<dbReference type="RefSeq" id="WP_117486156.1">
    <property type="nucleotide sequence ID" value="NZ_QVIG01000001.1"/>
</dbReference>
<keyword evidence="2" id="KW-0223">Dioxygenase</keyword>
<comment type="caution">
    <text evidence="2">The sequence shown here is derived from an EMBL/GenBank/DDBJ whole genome shotgun (WGS) entry which is preliminary data.</text>
</comment>
<keyword evidence="2" id="KW-0560">Oxidoreductase</keyword>
<name>A0A372ZND3_9ACTN</name>
<gene>
    <name evidence="2" type="ORF">DR950_05775</name>
</gene>
<dbReference type="InterPro" id="IPR004360">
    <property type="entry name" value="Glyas_Fos-R_dOase_dom"/>
</dbReference>
<dbReference type="Pfam" id="PF00903">
    <property type="entry name" value="Glyoxalase"/>
    <property type="match status" value="1"/>
</dbReference>
<sequence length="142" mass="15048">MDALYPRLLVTRFAECFGFYRAVLPPLTGATLVKGSPEGPYANWDLADQALLALFDRSALAAALGTAEPPGHTGTPTAPAALAQDTAMLVLRVADVDAALDLCLRHGGTPVAPATDRPEWGPTLRSAHLRDPDGRLVELQSY</sequence>
<evidence type="ECO:0000313" key="2">
    <source>
        <dbReference type="EMBL" id="RGD57366.1"/>
    </source>
</evidence>
<proteinExistence type="predicted"/>
<dbReference type="EMBL" id="QVIG01000001">
    <property type="protein sequence ID" value="RGD57366.1"/>
    <property type="molecule type" value="Genomic_DNA"/>
</dbReference>
<feature type="domain" description="VOC" evidence="1">
    <location>
        <begin position="1"/>
        <end position="142"/>
    </location>
</feature>
<accession>A0A372ZND3</accession>
<evidence type="ECO:0000259" key="1">
    <source>
        <dbReference type="PROSITE" id="PS51819"/>
    </source>
</evidence>
<dbReference type="Gene3D" id="3.10.180.10">
    <property type="entry name" value="2,3-Dihydroxybiphenyl 1,2-Dioxygenase, domain 1"/>
    <property type="match status" value="1"/>
</dbReference>
<keyword evidence="3" id="KW-1185">Reference proteome</keyword>
<reference evidence="2 3" key="1">
    <citation type="submission" date="2018-08" db="EMBL/GenBank/DDBJ databases">
        <title>Diversity &amp; Physiological Properties of Lignin-Decomposing Actinobacteria from Soil.</title>
        <authorList>
            <person name="Roh S.G."/>
            <person name="Kim S.B."/>
        </authorList>
    </citation>
    <scope>NUCLEOTIDE SEQUENCE [LARGE SCALE GENOMIC DNA]</scope>
    <source>
        <strain evidence="2 3">MMS17-GH009</strain>
    </source>
</reference>
<dbReference type="Proteomes" id="UP000263377">
    <property type="component" value="Unassembled WGS sequence"/>
</dbReference>
<dbReference type="AlphaFoldDB" id="A0A372ZND3"/>
<protein>
    <submittedName>
        <fullName evidence="2">Glyoxalase/bleomycin resistance/extradiol dioxygenase family protein</fullName>
    </submittedName>
</protein>
<dbReference type="InterPro" id="IPR029068">
    <property type="entry name" value="Glyas_Bleomycin-R_OHBP_Dase"/>
</dbReference>
<organism evidence="2 3">
    <name type="scientific">Kitasatospora xanthocidica</name>
    <dbReference type="NCBI Taxonomy" id="83382"/>
    <lineage>
        <taxon>Bacteria</taxon>
        <taxon>Bacillati</taxon>
        <taxon>Actinomycetota</taxon>
        <taxon>Actinomycetes</taxon>
        <taxon>Kitasatosporales</taxon>
        <taxon>Streptomycetaceae</taxon>
        <taxon>Kitasatospora</taxon>
    </lineage>
</organism>